<name>A0AAJ0FSS6_9PEZI</name>
<dbReference type="AlphaFoldDB" id="A0AAJ0FSS6"/>
<dbReference type="Proteomes" id="UP001244011">
    <property type="component" value="Unassembled WGS sequence"/>
</dbReference>
<dbReference type="SUPFAM" id="SSF54236">
    <property type="entry name" value="Ubiquitin-like"/>
    <property type="match status" value="1"/>
</dbReference>
<evidence type="ECO:0000259" key="2">
    <source>
        <dbReference type="PROSITE" id="PS50053"/>
    </source>
</evidence>
<dbReference type="Gene3D" id="3.10.20.90">
    <property type="entry name" value="Phosphatidylinositol 3-kinase Catalytic Subunit, Chain A, domain 1"/>
    <property type="match status" value="1"/>
</dbReference>
<dbReference type="InterPro" id="IPR022617">
    <property type="entry name" value="Rad60/SUMO-like_dom"/>
</dbReference>
<feature type="domain" description="Ubiquitin-like" evidence="2">
    <location>
        <begin position="452"/>
        <end position="525"/>
    </location>
</feature>
<feature type="compositionally biased region" description="Basic and acidic residues" evidence="1">
    <location>
        <begin position="89"/>
        <end position="100"/>
    </location>
</feature>
<keyword evidence="4" id="KW-1185">Reference proteome</keyword>
<dbReference type="EMBL" id="MU838998">
    <property type="protein sequence ID" value="KAK1771420.1"/>
    <property type="molecule type" value="Genomic_DNA"/>
</dbReference>
<reference evidence="3" key="1">
    <citation type="submission" date="2023-06" db="EMBL/GenBank/DDBJ databases">
        <title>Genome-scale phylogeny and comparative genomics of the fungal order Sordariales.</title>
        <authorList>
            <consortium name="Lawrence Berkeley National Laboratory"/>
            <person name="Hensen N."/>
            <person name="Bonometti L."/>
            <person name="Westerberg I."/>
            <person name="Brannstrom I.O."/>
            <person name="Guillou S."/>
            <person name="Cros-Aarteil S."/>
            <person name="Calhoun S."/>
            <person name="Haridas S."/>
            <person name="Kuo A."/>
            <person name="Mondo S."/>
            <person name="Pangilinan J."/>
            <person name="Riley R."/>
            <person name="Labutti K."/>
            <person name="Andreopoulos B."/>
            <person name="Lipzen A."/>
            <person name="Chen C."/>
            <person name="Yanf M."/>
            <person name="Daum C."/>
            <person name="Ng V."/>
            <person name="Clum A."/>
            <person name="Steindorff A."/>
            <person name="Ohm R."/>
            <person name="Martin F."/>
            <person name="Silar P."/>
            <person name="Natvig D."/>
            <person name="Lalanne C."/>
            <person name="Gautier V."/>
            <person name="Ament-Velasquez S.L."/>
            <person name="Kruys A."/>
            <person name="Hutchinson M.I."/>
            <person name="Powell A.J."/>
            <person name="Barry K."/>
            <person name="Miller A.N."/>
            <person name="Grigoriev I.V."/>
            <person name="Debuchy R."/>
            <person name="Gladieux P."/>
            <person name="Thoren M.H."/>
            <person name="Johannesson H."/>
        </authorList>
    </citation>
    <scope>NUCLEOTIDE SEQUENCE</scope>
    <source>
        <strain evidence="3">8032-3</strain>
    </source>
</reference>
<evidence type="ECO:0000313" key="4">
    <source>
        <dbReference type="Proteomes" id="UP001244011"/>
    </source>
</evidence>
<dbReference type="Pfam" id="PF11976">
    <property type="entry name" value="Rad60-SLD"/>
    <property type="match status" value="1"/>
</dbReference>
<dbReference type="RefSeq" id="XP_060287633.1">
    <property type="nucleotide sequence ID" value="XM_060426655.1"/>
</dbReference>
<feature type="region of interest" description="Disordered" evidence="1">
    <location>
        <begin position="266"/>
        <end position="302"/>
    </location>
</feature>
<sequence>MAEMASPTSASPAKKKKNLPFKRTIARRKSPDPFSDDRSPAKAASKAKDGEDDDDDGISMFRRSNEVFPLAIEEQQRRLKREEKRRKAVPTERESPQKQDAKRRRVSGDLDSDDDGFSASGSRRRSQRNSTPRSTSEYVQAKIVSPIPGFRDIKKGVGDNPTEIMRHAVSQSPRVLKSREASHPIIDIDDDDNIGVSATPNRMSWNKAIETTEPALTKEDDDDPLSDKSTPTQGEPNVEFNEENDIAAADDPPDEFSKYVLQAREREARANSVQAPTSEAGDNTGKGQQSSKSSNPATRPTHPSIKIMVSSLLPNTAAMLAKLKLTQTLSVIRNAWINYQRHKATAMPEDVERQIFLTWKGNRIYNTVTCASLGLELDSMGKVRWDPYSEDESGYHSGGLHFQAWTEELYAQYVKEKERERLRCLGELDEDEISSADGGLVDEQEEETEKLIRVILKAKDYKPLNTKVHMDTTVETMLTVFRELRKIPPDKETALYFDGEKLDEATTVQEADIEDMDNLEVHIKEGLSVVADG</sequence>
<comment type="caution">
    <text evidence="3">The sequence shown here is derived from an EMBL/GenBank/DDBJ whole genome shotgun (WGS) entry which is preliminary data.</text>
</comment>
<organism evidence="3 4">
    <name type="scientific">Phialemonium atrogriseum</name>
    <dbReference type="NCBI Taxonomy" id="1093897"/>
    <lineage>
        <taxon>Eukaryota</taxon>
        <taxon>Fungi</taxon>
        <taxon>Dikarya</taxon>
        <taxon>Ascomycota</taxon>
        <taxon>Pezizomycotina</taxon>
        <taxon>Sordariomycetes</taxon>
        <taxon>Sordariomycetidae</taxon>
        <taxon>Cephalothecales</taxon>
        <taxon>Cephalothecaceae</taxon>
        <taxon>Phialemonium</taxon>
    </lineage>
</organism>
<protein>
    <submittedName>
        <fullName evidence="3">Ubiquitin-2 like Rad60 SUMO-like-domain-containing protein</fullName>
    </submittedName>
</protein>
<feature type="region of interest" description="Disordered" evidence="1">
    <location>
        <begin position="1"/>
        <end position="143"/>
    </location>
</feature>
<feature type="compositionally biased region" description="Basic residues" evidence="1">
    <location>
        <begin position="13"/>
        <end position="28"/>
    </location>
</feature>
<feature type="region of interest" description="Disordered" evidence="1">
    <location>
        <begin position="169"/>
        <end position="253"/>
    </location>
</feature>
<evidence type="ECO:0000256" key="1">
    <source>
        <dbReference type="SAM" id="MobiDB-lite"/>
    </source>
</evidence>
<dbReference type="PROSITE" id="PS50053">
    <property type="entry name" value="UBIQUITIN_2"/>
    <property type="match status" value="1"/>
</dbReference>
<accession>A0AAJ0FSS6</accession>
<dbReference type="InterPro" id="IPR029071">
    <property type="entry name" value="Ubiquitin-like_domsf"/>
</dbReference>
<dbReference type="GeneID" id="85309842"/>
<proteinExistence type="predicted"/>
<evidence type="ECO:0000313" key="3">
    <source>
        <dbReference type="EMBL" id="KAK1771420.1"/>
    </source>
</evidence>
<feature type="compositionally biased region" description="Low complexity" evidence="1">
    <location>
        <begin position="1"/>
        <end position="12"/>
    </location>
</feature>
<feature type="compositionally biased region" description="Basic and acidic residues" evidence="1">
    <location>
        <begin position="29"/>
        <end position="40"/>
    </location>
</feature>
<dbReference type="InterPro" id="IPR000626">
    <property type="entry name" value="Ubiquitin-like_dom"/>
</dbReference>
<gene>
    <name evidence="3" type="ORF">QBC33DRAFT_523657</name>
</gene>
<feature type="compositionally biased region" description="Polar residues" evidence="1">
    <location>
        <begin position="271"/>
        <end position="298"/>
    </location>
</feature>